<sequence length="77" mass="8889">MSSSTAEVNRRQRRDRGKSKRSRWTAKKTHNPRNERLSPLCCHSLNVTFSEADVQVLKRPVFFFPRKECAVSVISVA</sequence>
<evidence type="ECO:0000256" key="1">
    <source>
        <dbReference type="SAM" id="MobiDB-lite"/>
    </source>
</evidence>
<feature type="region of interest" description="Disordered" evidence="1">
    <location>
        <begin position="1"/>
        <end position="37"/>
    </location>
</feature>
<gene>
    <name evidence="2" type="ORF">PFLUV_G00183190</name>
</gene>
<organism evidence="2 3">
    <name type="scientific">Perca fluviatilis</name>
    <name type="common">European perch</name>
    <dbReference type="NCBI Taxonomy" id="8168"/>
    <lineage>
        <taxon>Eukaryota</taxon>
        <taxon>Metazoa</taxon>
        <taxon>Chordata</taxon>
        <taxon>Craniata</taxon>
        <taxon>Vertebrata</taxon>
        <taxon>Euteleostomi</taxon>
        <taxon>Actinopterygii</taxon>
        <taxon>Neopterygii</taxon>
        <taxon>Teleostei</taxon>
        <taxon>Neoteleostei</taxon>
        <taxon>Acanthomorphata</taxon>
        <taxon>Eupercaria</taxon>
        <taxon>Perciformes</taxon>
        <taxon>Percoidei</taxon>
        <taxon>Percidae</taxon>
        <taxon>Percinae</taxon>
        <taxon>Perca</taxon>
    </lineage>
</organism>
<protein>
    <submittedName>
        <fullName evidence="2">Uncharacterized protein</fullName>
    </submittedName>
</protein>
<proteinExistence type="predicted"/>
<dbReference type="AlphaFoldDB" id="A0A6A5EM81"/>
<evidence type="ECO:0000313" key="2">
    <source>
        <dbReference type="EMBL" id="KAF1380118.1"/>
    </source>
</evidence>
<reference evidence="2 3" key="1">
    <citation type="submission" date="2019-06" db="EMBL/GenBank/DDBJ databases">
        <title>A chromosome-scale genome assembly of the European perch, Perca fluviatilis.</title>
        <authorList>
            <person name="Roques C."/>
            <person name="Zahm M."/>
            <person name="Cabau C."/>
            <person name="Klopp C."/>
            <person name="Bouchez O."/>
            <person name="Donnadieu C."/>
            <person name="Kuhl H."/>
            <person name="Gislard M."/>
            <person name="Guendouz S."/>
            <person name="Journot L."/>
            <person name="Haffray P."/>
            <person name="Bestin A."/>
            <person name="Morvezen R."/>
            <person name="Feron R."/>
            <person name="Wen M."/>
            <person name="Jouanno E."/>
            <person name="Herpin A."/>
            <person name="Schartl M."/>
            <person name="Postlethwait J."/>
            <person name="Schaerlinger B."/>
            <person name="Chardard D."/>
            <person name="Lecocq T."/>
            <person name="Poncet C."/>
            <person name="Jaffrelo L."/>
            <person name="Lampietro C."/>
            <person name="Guiguen Y."/>
        </authorList>
    </citation>
    <scope>NUCLEOTIDE SEQUENCE [LARGE SCALE GENOMIC DNA]</scope>
    <source>
        <tissue evidence="2">Blood</tissue>
    </source>
</reference>
<comment type="caution">
    <text evidence="2">The sequence shown here is derived from an EMBL/GenBank/DDBJ whole genome shotgun (WGS) entry which is preliminary data.</text>
</comment>
<feature type="compositionally biased region" description="Basic residues" evidence="1">
    <location>
        <begin position="11"/>
        <end position="31"/>
    </location>
</feature>
<name>A0A6A5EM81_PERFL</name>
<dbReference type="Proteomes" id="UP000465112">
    <property type="component" value="Chromosome 15"/>
</dbReference>
<dbReference type="EMBL" id="VHII01000015">
    <property type="protein sequence ID" value="KAF1380118.1"/>
    <property type="molecule type" value="Genomic_DNA"/>
</dbReference>
<accession>A0A6A5EM81</accession>
<evidence type="ECO:0000313" key="3">
    <source>
        <dbReference type="Proteomes" id="UP000465112"/>
    </source>
</evidence>
<keyword evidence="3" id="KW-1185">Reference proteome</keyword>